<protein>
    <submittedName>
        <fullName evidence="2">Uncharacterized protein</fullName>
    </submittedName>
</protein>
<feature type="region of interest" description="Disordered" evidence="1">
    <location>
        <begin position="1"/>
        <end position="37"/>
    </location>
</feature>
<gene>
    <name evidence="2" type="ORF">NW762_006372</name>
</gene>
<dbReference type="Proteomes" id="UP001152049">
    <property type="component" value="Unassembled WGS sequence"/>
</dbReference>
<keyword evidence="3" id="KW-1185">Reference proteome</keyword>
<sequence length="279" mass="32828">MVRTKTRPRTKEELYPNSTPKVRLRSKGPPVYNNRTFDDHTGKPVLMSWESHADDDPLPPLASWVFYMVHSDVPHDLDGSEECHAHYLGEMKARGTIWRQIRKVNRAMKLKKQESGEQEDKSGEQKEEGSDREESDREYNKVQKEYEWVHDSASDDDDTTDSQLPGLVWPKHDRDCDFVCYRGWIFMYHDADVDCSGDKARERAISLVRFDPIPLDWAEDEVRKFDPMEHPVCSEPIPTKHKYFDCSLGGWTEMRKRANWEEETHEVFDHALKLGWKSW</sequence>
<feature type="region of interest" description="Disordered" evidence="1">
    <location>
        <begin position="109"/>
        <end position="139"/>
    </location>
</feature>
<feature type="compositionally biased region" description="Basic and acidic residues" evidence="1">
    <location>
        <begin position="111"/>
        <end position="139"/>
    </location>
</feature>
<proteinExistence type="predicted"/>
<organism evidence="2 3">
    <name type="scientific">Fusarium torreyae</name>
    <dbReference type="NCBI Taxonomy" id="1237075"/>
    <lineage>
        <taxon>Eukaryota</taxon>
        <taxon>Fungi</taxon>
        <taxon>Dikarya</taxon>
        <taxon>Ascomycota</taxon>
        <taxon>Pezizomycotina</taxon>
        <taxon>Sordariomycetes</taxon>
        <taxon>Hypocreomycetidae</taxon>
        <taxon>Hypocreales</taxon>
        <taxon>Nectriaceae</taxon>
        <taxon>Fusarium</taxon>
    </lineage>
</organism>
<dbReference type="EMBL" id="JAOQAZ010000010">
    <property type="protein sequence ID" value="KAJ4263553.1"/>
    <property type="molecule type" value="Genomic_DNA"/>
</dbReference>
<reference evidence="2" key="1">
    <citation type="submission" date="2022-09" db="EMBL/GenBank/DDBJ databases">
        <title>Fusarium specimens isolated from Avocado Roots.</title>
        <authorList>
            <person name="Stajich J."/>
            <person name="Roper C."/>
            <person name="Heimlech-Rivalta G."/>
        </authorList>
    </citation>
    <scope>NUCLEOTIDE SEQUENCE</scope>
    <source>
        <strain evidence="2">CF00136</strain>
    </source>
</reference>
<evidence type="ECO:0000313" key="3">
    <source>
        <dbReference type="Proteomes" id="UP001152049"/>
    </source>
</evidence>
<evidence type="ECO:0000313" key="2">
    <source>
        <dbReference type="EMBL" id="KAJ4263553.1"/>
    </source>
</evidence>
<accession>A0A9W8VEB1</accession>
<evidence type="ECO:0000256" key="1">
    <source>
        <dbReference type="SAM" id="MobiDB-lite"/>
    </source>
</evidence>
<dbReference type="OrthoDB" id="5402033at2759"/>
<name>A0A9W8VEB1_9HYPO</name>
<dbReference type="AlphaFoldDB" id="A0A9W8VEB1"/>
<comment type="caution">
    <text evidence="2">The sequence shown here is derived from an EMBL/GenBank/DDBJ whole genome shotgun (WGS) entry which is preliminary data.</text>
</comment>